<comment type="caution">
    <text evidence="1">The sequence shown here is derived from an EMBL/GenBank/DDBJ whole genome shotgun (WGS) entry which is preliminary data.</text>
</comment>
<organism evidence="1 2">
    <name type="scientific">Rhizocola hellebori</name>
    <dbReference type="NCBI Taxonomy" id="1392758"/>
    <lineage>
        <taxon>Bacteria</taxon>
        <taxon>Bacillati</taxon>
        <taxon>Actinomycetota</taxon>
        <taxon>Actinomycetes</taxon>
        <taxon>Micromonosporales</taxon>
        <taxon>Micromonosporaceae</taxon>
        <taxon>Rhizocola</taxon>
    </lineage>
</organism>
<accession>A0A8J3QBV8</accession>
<reference evidence="1" key="1">
    <citation type="submission" date="2021-01" db="EMBL/GenBank/DDBJ databases">
        <title>Whole genome shotgun sequence of Rhizocola hellebori NBRC 109834.</title>
        <authorList>
            <person name="Komaki H."/>
            <person name="Tamura T."/>
        </authorList>
    </citation>
    <scope>NUCLEOTIDE SEQUENCE</scope>
    <source>
        <strain evidence="1">NBRC 109834</strain>
    </source>
</reference>
<protein>
    <submittedName>
        <fullName evidence="1">Uncharacterized protein</fullName>
    </submittedName>
</protein>
<gene>
    <name evidence="1" type="ORF">Rhe02_49440</name>
</gene>
<proteinExistence type="predicted"/>
<sequence length="421" mass="45592">MPDLVIELDRQEGLDELLSSPRPSLTSAGRRWIAAGLVLACLLALGSGGRPIPAVEPVAEVKLQIEGELVSISGELLIDEPGLLTALDSRTARPRWQVRTGLGRHLTHSEGDLVLVNGATEPADGRAGQLWSLGIQMDTGQVRWRLPGRVTVVGGQVVTHAVDQSTFPPIGRLAVYDLAGQPVWAKAPVAVLHAVDLRRQTVLVLDRLSGEMVEYRIDTGGEVARVVLPDLIGATGLGYLDGEVVAFFADGGVVSRQDSEFSRIGFPEGRPERADCGPLWCEYSTSTYDIMLVDKATGELVHRGELWQLAIHTEGGVVGLGPDYGRAVSTLTYFDATTRRAQELTGWRPLGPRLDTGVVSWQGRLFLLSVRPSRTFVAAIDRTGMHVVGSVPYERLTQCGATSYLIACRVDPKTIKVWRPN</sequence>
<dbReference type="EMBL" id="BONY01000031">
    <property type="protein sequence ID" value="GIH06877.1"/>
    <property type="molecule type" value="Genomic_DNA"/>
</dbReference>
<evidence type="ECO:0000313" key="1">
    <source>
        <dbReference type="EMBL" id="GIH06877.1"/>
    </source>
</evidence>
<name>A0A8J3QBV8_9ACTN</name>
<dbReference type="RefSeq" id="WP_203910689.1">
    <property type="nucleotide sequence ID" value="NZ_BONY01000031.1"/>
</dbReference>
<dbReference type="SUPFAM" id="SSF50998">
    <property type="entry name" value="Quinoprotein alcohol dehydrogenase-like"/>
    <property type="match status" value="1"/>
</dbReference>
<evidence type="ECO:0000313" key="2">
    <source>
        <dbReference type="Proteomes" id="UP000612899"/>
    </source>
</evidence>
<keyword evidence="2" id="KW-1185">Reference proteome</keyword>
<dbReference type="AlphaFoldDB" id="A0A8J3QBV8"/>
<dbReference type="InterPro" id="IPR011047">
    <property type="entry name" value="Quinoprotein_ADH-like_sf"/>
</dbReference>
<dbReference type="Proteomes" id="UP000612899">
    <property type="component" value="Unassembled WGS sequence"/>
</dbReference>
<dbReference type="Gene3D" id="2.130.10.10">
    <property type="entry name" value="YVTN repeat-like/Quinoprotein amine dehydrogenase"/>
    <property type="match status" value="1"/>
</dbReference>
<dbReference type="InterPro" id="IPR015943">
    <property type="entry name" value="WD40/YVTN_repeat-like_dom_sf"/>
</dbReference>